<evidence type="ECO:0000313" key="2">
    <source>
        <dbReference type="Proteomes" id="UP001230649"/>
    </source>
</evidence>
<keyword evidence="2" id="KW-1185">Reference proteome</keyword>
<comment type="caution">
    <text evidence="1">The sequence shown here is derived from an EMBL/GenBank/DDBJ whole genome shotgun (WGS) entry which is preliminary data.</text>
</comment>
<proteinExistence type="predicted"/>
<accession>A0ACC2VSX2</accession>
<dbReference type="EMBL" id="JASBWS010000067">
    <property type="protein sequence ID" value="KAJ9101997.1"/>
    <property type="molecule type" value="Genomic_DNA"/>
</dbReference>
<organism evidence="1 2">
    <name type="scientific">Naganishia adeliensis</name>
    <dbReference type="NCBI Taxonomy" id="92952"/>
    <lineage>
        <taxon>Eukaryota</taxon>
        <taxon>Fungi</taxon>
        <taxon>Dikarya</taxon>
        <taxon>Basidiomycota</taxon>
        <taxon>Agaricomycotina</taxon>
        <taxon>Tremellomycetes</taxon>
        <taxon>Filobasidiales</taxon>
        <taxon>Filobasidiaceae</taxon>
        <taxon>Naganishia</taxon>
    </lineage>
</organism>
<evidence type="ECO:0000313" key="1">
    <source>
        <dbReference type="EMBL" id="KAJ9101997.1"/>
    </source>
</evidence>
<gene>
    <name evidence="1" type="ORF">QFC20_005146</name>
</gene>
<reference evidence="1" key="1">
    <citation type="submission" date="2023-04" db="EMBL/GenBank/DDBJ databases">
        <title>Draft Genome sequencing of Naganishia species isolated from polar environments using Oxford Nanopore Technology.</title>
        <authorList>
            <person name="Leo P."/>
            <person name="Venkateswaran K."/>
        </authorList>
    </citation>
    <scope>NUCLEOTIDE SEQUENCE</scope>
    <source>
        <strain evidence="1">MNA-CCFEE 5262</strain>
    </source>
</reference>
<sequence>MPGLAYDDSGVLAAYFGITFLSFVLFPATFYTLRKFIVGDERSLAAKKECSCQECRLKVRAIQKAEAKSVFSKRFLALLVGWILFAGLCYIISQAPASGSSIYDPFQILGIPASSDEAFIKKHFKRISLKFHPDKIKLAPNQTKEDADSHFVDLTKAYKALTDDVIRENLQKYGNPDGVQSREETIAIPKWIVEGYNGIWVLAAYGLGLGGILPWLVGRWWFSQRGITKDGALSSTAEIFFHDLSEDITLSGLLGLLASAVEVREVLAKRAGKSKKEKRARAAQTDELEKTLIERAKEAGLQERDLFNSIVATAPARRASLLLWSHLLRYDDMSADMLQERRQILLTIPTLIPSLLSVSLAYHWLGTTRRIMDLYSRLVQAVPFGELPIAQLPGLGIKEAQGIAEKDLTLQSTGWQIRLLENEEALESVAKASEEAVRVAKELPTLKVSEAEFMVEDEETINPGSMVNFTYKVYLEANAAPTSSVKAEEGDVYAHAPRWPAHRKPHWWVMIADPNANRVIVPPQRITDVPVYSASELATSGDKAVAKPKAKTYKLQFQAPPMPGELKVHAYFISDSYLACSVDLPIVLKVDAPQEAQADDDEDDISDPEEDTLAGQMAALKGQKVKRSAADGDDDSSSDEEDANDDDDEDDSSDTDGEAPKRRQVANDSSDSDSD</sequence>
<protein>
    <submittedName>
        <fullName evidence="1">Uncharacterized protein</fullName>
    </submittedName>
</protein>
<name>A0ACC2VSX2_9TREE</name>
<dbReference type="Proteomes" id="UP001230649">
    <property type="component" value="Unassembled WGS sequence"/>
</dbReference>